<gene>
    <name evidence="1" type="ORF">F8172_17495</name>
</gene>
<sequence length="127" mass="15257">MNDFNNYFFDNGNPNRHYPPFPLKDNVNIPSMPLPKDNVNIPPVYLPNDCHHPKPDWHYPKKDCHYPKPDCHHPKKDCHYPKPDCHHPKKDCHQPDICQYIPGYYKWIPPHWECCECCSDKKKKGYY</sequence>
<protein>
    <submittedName>
        <fullName evidence="1">Uncharacterized protein</fullName>
    </submittedName>
</protein>
<dbReference type="RefSeq" id="WP_151521519.1">
    <property type="nucleotide sequence ID" value="NZ_JBNIKS010000050.1"/>
</dbReference>
<reference evidence="1 2" key="1">
    <citation type="submission" date="2019-10" db="EMBL/GenBank/DDBJ databases">
        <title>Bacillus from the desert of Cuatro Cinegas, Coahuila.</title>
        <authorList>
            <person name="Olmedo-Alvarez G."/>
            <person name="Saldana S."/>
            <person name="Barcelo D."/>
        </authorList>
    </citation>
    <scope>NUCLEOTIDE SEQUENCE [LARGE SCALE GENOMIC DNA]</scope>
    <source>
        <strain evidence="1 2">CH417_13T</strain>
    </source>
</reference>
<accession>A0A9W7QE19</accession>
<dbReference type="Proteomes" id="UP000475765">
    <property type="component" value="Unassembled WGS sequence"/>
</dbReference>
<evidence type="ECO:0000313" key="2">
    <source>
        <dbReference type="Proteomes" id="UP000475765"/>
    </source>
</evidence>
<organism evidence="1 2">
    <name type="scientific">Bacillus cereus</name>
    <dbReference type="NCBI Taxonomy" id="1396"/>
    <lineage>
        <taxon>Bacteria</taxon>
        <taxon>Bacillati</taxon>
        <taxon>Bacillota</taxon>
        <taxon>Bacilli</taxon>
        <taxon>Bacillales</taxon>
        <taxon>Bacillaceae</taxon>
        <taxon>Bacillus</taxon>
        <taxon>Bacillus cereus group</taxon>
    </lineage>
</organism>
<name>A0A9W7QE19_BACCE</name>
<evidence type="ECO:0000313" key="1">
    <source>
        <dbReference type="EMBL" id="KAB2393350.1"/>
    </source>
</evidence>
<proteinExistence type="predicted"/>
<dbReference type="EMBL" id="WBPP01000026">
    <property type="protein sequence ID" value="KAB2393350.1"/>
    <property type="molecule type" value="Genomic_DNA"/>
</dbReference>
<dbReference type="AlphaFoldDB" id="A0A9W7QE19"/>
<comment type="caution">
    <text evidence="1">The sequence shown here is derived from an EMBL/GenBank/DDBJ whole genome shotgun (WGS) entry which is preliminary data.</text>
</comment>